<dbReference type="Proteomes" id="UP000254100">
    <property type="component" value="Unassembled WGS sequence"/>
</dbReference>
<evidence type="ECO:0000259" key="8">
    <source>
        <dbReference type="Pfam" id="PF00892"/>
    </source>
</evidence>
<evidence type="ECO:0000256" key="4">
    <source>
        <dbReference type="ARBA" id="ARBA00022692"/>
    </source>
</evidence>
<proteinExistence type="inferred from homology"/>
<evidence type="ECO:0000256" key="6">
    <source>
        <dbReference type="ARBA" id="ARBA00023136"/>
    </source>
</evidence>
<evidence type="ECO:0000313" key="10">
    <source>
        <dbReference type="Proteomes" id="UP000254100"/>
    </source>
</evidence>
<organism evidence="9 10">
    <name type="scientific">Staphylococcus microti</name>
    <dbReference type="NCBI Taxonomy" id="569857"/>
    <lineage>
        <taxon>Bacteria</taxon>
        <taxon>Bacillati</taxon>
        <taxon>Bacillota</taxon>
        <taxon>Bacilli</taxon>
        <taxon>Bacillales</taxon>
        <taxon>Staphylococcaceae</taxon>
        <taxon>Staphylococcus</taxon>
    </lineage>
</organism>
<reference evidence="9 10" key="1">
    <citation type="submission" date="2018-06" db="EMBL/GenBank/DDBJ databases">
        <authorList>
            <consortium name="Pathogen Informatics"/>
            <person name="Doyle S."/>
        </authorList>
    </citation>
    <scope>NUCLEOTIDE SEQUENCE [LARGE SCALE GENOMIC DNA]</scope>
    <source>
        <strain evidence="9 10">NCTC13832</strain>
    </source>
</reference>
<evidence type="ECO:0000256" key="1">
    <source>
        <dbReference type="ARBA" id="ARBA00004651"/>
    </source>
</evidence>
<sequence>MYRSIIAFGLFSILLYVQHKRPTGLKRNLWTVIGFGLCNFAISYLLLYYGTILTTSALVTLIFSMKVVTTPLFISIVLKQRVSKKIYVGGTLGILSVIVTLIPQLHQLSGDVLLGAALAILGTCITSLGDVFSLYNSDKNIDPVLANTVGMFSAVVLLLVFSIVSGQSFVIPTQPTYWLGLSYLAILASFVAWLFYLKLVKNIGASKSSYMVAGFPAIGGIASVMIGESQLTIYLVLGIIFAVLGAYIALSKERTTAS</sequence>
<evidence type="ECO:0000256" key="7">
    <source>
        <dbReference type="SAM" id="Phobius"/>
    </source>
</evidence>
<dbReference type="Pfam" id="PF00892">
    <property type="entry name" value="EamA"/>
    <property type="match status" value="2"/>
</dbReference>
<keyword evidence="6 7" id="KW-0472">Membrane</keyword>
<keyword evidence="5 7" id="KW-1133">Transmembrane helix</keyword>
<dbReference type="EMBL" id="UHDT01000001">
    <property type="protein sequence ID" value="SUM56514.1"/>
    <property type="molecule type" value="Genomic_DNA"/>
</dbReference>
<name>A0A380GRW0_9STAP</name>
<dbReference type="RefSeq" id="WP_240626955.1">
    <property type="nucleotide sequence ID" value="NZ_JXWY01000001.1"/>
</dbReference>
<feature type="transmembrane region" description="Helical" evidence="7">
    <location>
        <begin position="112"/>
        <end position="132"/>
    </location>
</feature>
<evidence type="ECO:0000313" key="9">
    <source>
        <dbReference type="EMBL" id="SUM56514.1"/>
    </source>
</evidence>
<gene>
    <name evidence="9" type="ORF">NCTC13832_00146</name>
</gene>
<dbReference type="InterPro" id="IPR037185">
    <property type="entry name" value="EmrE-like"/>
</dbReference>
<dbReference type="InterPro" id="IPR000620">
    <property type="entry name" value="EamA_dom"/>
</dbReference>
<feature type="transmembrane region" description="Helical" evidence="7">
    <location>
        <begin position="29"/>
        <end position="49"/>
    </location>
</feature>
<dbReference type="SUPFAM" id="SSF103481">
    <property type="entry name" value="Multidrug resistance efflux transporter EmrE"/>
    <property type="match status" value="2"/>
</dbReference>
<feature type="transmembrane region" description="Helical" evidence="7">
    <location>
        <begin position="209"/>
        <end position="226"/>
    </location>
</feature>
<dbReference type="PANTHER" id="PTHR32322:SF18">
    <property type="entry name" value="S-ADENOSYLMETHIONINE_S-ADENOSYLHOMOCYSTEINE TRANSPORTER"/>
    <property type="match status" value="1"/>
</dbReference>
<evidence type="ECO:0000256" key="3">
    <source>
        <dbReference type="ARBA" id="ARBA00022475"/>
    </source>
</evidence>
<feature type="transmembrane region" description="Helical" evidence="7">
    <location>
        <begin position="55"/>
        <end position="74"/>
    </location>
</feature>
<dbReference type="AlphaFoldDB" id="A0A380GRW0"/>
<feature type="transmembrane region" description="Helical" evidence="7">
    <location>
        <begin position="176"/>
        <end position="197"/>
    </location>
</feature>
<feature type="domain" description="EamA" evidence="8">
    <location>
        <begin position="1"/>
        <end position="101"/>
    </location>
</feature>
<feature type="transmembrane region" description="Helical" evidence="7">
    <location>
        <begin position="144"/>
        <end position="164"/>
    </location>
</feature>
<evidence type="ECO:0000256" key="2">
    <source>
        <dbReference type="ARBA" id="ARBA00007362"/>
    </source>
</evidence>
<feature type="transmembrane region" description="Helical" evidence="7">
    <location>
        <begin position="232"/>
        <end position="250"/>
    </location>
</feature>
<comment type="subcellular location">
    <subcellularLocation>
        <location evidence="1">Cell membrane</location>
        <topology evidence="1">Multi-pass membrane protein</topology>
    </subcellularLocation>
</comment>
<protein>
    <submittedName>
        <fullName evidence="9">Drug/metabolite transporter permease</fullName>
    </submittedName>
</protein>
<evidence type="ECO:0000256" key="5">
    <source>
        <dbReference type="ARBA" id="ARBA00022989"/>
    </source>
</evidence>
<feature type="transmembrane region" description="Helical" evidence="7">
    <location>
        <begin position="86"/>
        <end position="106"/>
    </location>
</feature>
<keyword evidence="3" id="KW-1003">Cell membrane</keyword>
<comment type="similarity">
    <text evidence="2">Belongs to the EamA transporter family.</text>
</comment>
<dbReference type="InterPro" id="IPR050638">
    <property type="entry name" value="AA-Vitamin_Transporters"/>
</dbReference>
<dbReference type="GO" id="GO:0005886">
    <property type="term" value="C:plasma membrane"/>
    <property type="evidence" value="ECO:0007669"/>
    <property type="project" value="UniProtKB-SubCell"/>
</dbReference>
<dbReference type="PANTHER" id="PTHR32322">
    <property type="entry name" value="INNER MEMBRANE TRANSPORTER"/>
    <property type="match status" value="1"/>
</dbReference>
<accession>A0A380GRW0</accession>
<feature type="domain" description="EamA" evidence="8">
    <location>
        <begin position="114"/>
        <end position="249"/>
    </location>
</feature>
<keyword evidence="4 7" id="KW-0812">Transmembrane</keyword>